<comment type="caution">
    <text evidence="2">The sequence shown here is derived from an EMBL/GenBank/DDBJ whole genome shotgun (WGS) entry which is preliminary data.</text>
</comment>
<accession>A0A8J3DLE3</accession>
<protein>
    <recommendedName>
        <fullName evidence="4">Pilus assembly protein Flp/PilA</fullName>
    </recommendedName>
</protein>
<gene>
    <name evidence="2" type="ORF">GCM10010136_33540</name>
</gene>
<evidence type="ECO:0000256" key="1">
    <source>
        <dbReference type="SAM" id="Phobius"/>
    </source>
</evidence>
<keyword evidence="3" id="KW-1185">Reference proteome</keyword>
<keyword evidence="1" id="KW-0472">Membrane</keyword>
<dbReference type="AlphaFoldDB" id="A0A8J3DLE3"/>
<keyword evidence="1" id="KW-0812">Transmembrane</keyword>
<reference evidence="2" key="2">
    <citation type="submission" date="2020-09" db="EMBL/GenBank/DDBJ databases">
        <authorList>
            <person name="Sun Q."/>
            <person name="Kim S."/>
        </authorList>
    </citation>
    <scope>NUCLEOTIDE SEQUENCE</scope>
    <source>
        <strain evidence="2">KCTC 42097</strain>
    </source>
</reference>
<evidence type="ECO:0000313" key="3">
    <source>
        <dbReference type="Proteomes" id="UP000641137"/>
    </source>
</evidence>
<evidence type="ECO:0000313" key="2">
    <source>
        <dbReference type="EMBL" id="GHC80435.1"/>
    </source>
</evidence>
<dbReference type="Proteomes" id="UP000641137">
    <property type="component" value="Unassembled WGS sequence"/>
</dbReference>
<dbReference type="Pfam" id="PF04964">
    <property type="entry name" value="Flp_Fap"/>
    <property type="match status" value="1"/>
</dbReference>
<dbReference type="InterPro" id="IPR007047">
    <property type="entry name" value="Flp_Fap"/>
</dbReference>
<proteinExistence type="predicted"/>
<dbReference type="RefSeq" id="WP_189492872.1">
    <property type="nucleotide sequence ID" value="NZ_BMZO01000012.1"/>
</dbReference>
<sequence length="65" mass="7123">MASLPKNESRARRFLKDQRGGIAIEYGLLALLIAVVIFGAVMAIGQHPLVKPYREISDRLSADDA</sequence>
<organism evidence="2 3">
    <name type="scientific">Limoniibacter endophyticus</name>
    <dbReference type="NCBI Taxonomy" id="1565040"/>
    <lineage>
        <taxon>Bacteria</taxon>
        <taxon>Pseudomonadati</taxon>
        <taxon>Pseudomonadota</taxon>
        <taxon>Alphaproteobacteria</taxon>
        <taxon>Hyphomicrobiales</taxon>
        <taxon>Bartonellaceae</taxon>
        <taxon>Limoniibacter</taxon>
    </lineage>
</organism>
<reference evidence="2" key="1">
    <citation type="journal article" date="2014" name="Int. J. Syst. Evol. Microbiol.">
        <title>Complete genome sequence of Corynebacterium casei LMG S-19264T (=DSM 44701T), isolated from a smear-ripened cheese.</title>
        <authorList>
            <consortium name="US DOE Joint Genome Institute (JGI-PGF)"/>
            <person name="Walter F."/>
            <person name="Albersmeier A."/>
            <person name="Kalinowski J."/>
            <person name="Ruckert C."/>
        </authorList>
    </citation>
    <scope>NUCLEOTIDE SEQUENCE</scope>
    <source>
        <strain evidence="2">KCTC 42097</strain>
    </source>
</reference>
<evidence type="ECO:0008006" key="4">
    <source>
        <dbReference type="Google" id="ProtNLM"/>
    </source>
</evidence>
<keyword evidence="1" id="KW-1133">Transmembrane helix</keyword>
<dbReference type="EMBL" id="BMZO01000012">
    <property type="protein sequence ID" value="GHC80435.1"/>
    <property type="molecule type" value="Genomic_DNA"/>
</dbReference>
<feature type="transmembrane region" description="Helical" evidence="1">
    <location>
        <begin position="21"/>
        <end position="44"/>
    </location>
</feature>
<name>A0A8J3DLE3_9HYPH</name>